<accession>A0A5B7F312</accession>
<dbReference type="Proteomes" id="UP000324222">
    <property type="component" value="Unassembled WGS sequence"/>
</dbReference>
<reference evidence="1 2" key="1">
    <citation type="submission" date="2019-05" db="EMBL/GenBank/DDBJ databases">
        <title>Another draft genome of Portunus trituberculatus and its Hox gene families provides insights of decapod evolution.</title>
        <authorList>
            <person name="Jeong J.-H."/>
            <person name="Song I."/>
            <person name="Kim S."/>
            <person name="Choi T."/>
            <person name="Kim D."/>
            <person name="Ryu S."/>
            <person name="Kim W."/>
        </authorList>
    </citation>
    <scope>NUCLEOTIDE SEQUENCE [LARGE SCALE GENOMIC DNA]</scope>
    <source>
        <tissue evidence="1">Muscle</tissue>
    </source>
</reference>
<evidence type="ECO:0000313" key="2">
    <source>
        <dbReference type="Proteomes" id="UP000324222"/>
    </source>
</evidence>
<dbReference type="EMBL" id="VSRR010004460">
    <property type="protein sequence ID" value="MPC39736.1"/>
    <property type="molecule type" value="Genomic_DNA"/>
</dbReference>
<dbReference type="AlphaFoldDB" id="A0A5B7F312"/>
<evidence type="ECO:0000313" key="1">
    <source>
        <dbReference type="EMBL" id="MPC39736.1"/>
    </source>
</evidence>
<comment type="caution">
    <text evidence="1">The sequence shown here is derived from an EMBL/GenBank/DDBJ whole genome shotgun (WGS) entry which is preliminary data.</text>
</comment>
<organism evidence="1 2">
    <name type="scientific">Portunus trituberculatus</name>
    <name type="common">Swimming crab</name>
    <name type="synonym">Neptunus trituberculatus</name>
    <dbReference type="NCBI Taxonomy" id="210409"/>
    <lineage>
        <taxon>Eukaryota</taxon>
        <taxon>Metazoa</taxon>
        <taxon>Ecdysozoa</taxon>
        <taxon>Arthropoda</taxon>
        <taxon>Crustacea</taxon>
        <taxon>Multicrustacea</taxon>
        <taxon>Malacostraca</taxon>
        <taxon>Eumalacostraca</taxon>
        <taxon>Eucarida</taxon>
        <taxon>Decapoda</taxon>
        <taxon>Pleocyemata</taxon>
        <taxon>Brachyura</taxon>
        <taxon>Eubrachyura</taxon>
        <taxon>Portunoidea</taxon>
        <taxon>Portunidae</taxon>
        <taxon>Portuninae</taxon>
        <taxon>Portunus</taxon>
    </lineage>
</organism>
<name>A0A5B7F312_PORTR</name>
<proteinExistence type="predicted"/>
<keyword evidence="2" id="KW-1185">Reference proteome</keyword>
<sequence>MQLRRAVWSFAAYPMHRVDAQARRLAPYGHFKRSTAPPLSSPHHPPPCWRFKMSCCNKALRGLVKIAVKYYTHPRQPPEAEDDAPPPHAHTPSCNTNKFLSPHCASPASSSCRLSPHREGRNPVLEALHCPIKPLQLTENKTHQTILIFNLHSLSKPGPSKHSKHFLCRDECWALLCSPFIII</sequence>
<protein>
    <submittedName>
        <fullName evidence="1">Uncharacterized protein</fullName>
    </submittedName>
</protein>
<gene>
    <name evidence="1" type="ORF">E2C01_033284</name>
</gene>